<evidence type="ECO:0000313" key="3">
    <source>
        <dbReference type="Proteomes" id="UP000588277"/>
    </source>
</evidence>
<keyword evidence="1" id="KW-1133">Transmembrane helix</keyword>
<dbReference type="Proteomes" id="UP000588277">
    <property type="component" value="Unassembled WGS sequence"/>
</dbReference>
<organism evidence="2 3">
    <name type="scientific">Bifidobacterium moraviense</name>
    <dbReference type="NCBI Taxonomy" id="2675323"/>
    <lineage>
        <taxon>Bacteria</taxon>
        <taxon>Bacillati</taxon>
        <taxon>Actinomycetota</taxon>
        <taxon>Actinomycetes</taxon>
        <taxon>Bifidobacteriales</taxon>
        <taxon>Bifidobacteriaceae</taxon>
        <taxon>Bifidobacterium</taxon>
    </lineage>
</organism>
<keyword evidence="1" id="KW-0812">Transmembrane</keyword>
<dbReference type="RefSeq" id="WP_169275568.1">
    <property type="nucleotide sequence ID" value="NZ_JAAIIH010000005.1"/>
</dbReference>
<gene>
    <name evidence="2" type="ORF">G1C96_0995</name>
</gene>
<proteinExistence type="predicted"/>
<evidence type="ECO:0000313" key="2">
    <source>
        <dbReference type="EMBL" id="NMN00416.1"/>
    </source>
</evidence>
<reference evidence="2 3" key="1">
    <citation type="submission" date="2020-02" db="EMBL/GenBank/DDBJ databases">
        <title>Characterization of phylogenetic diversity of novel bifidobacterial species isolated in Czech ZOOs.</title>
        <authorList>
            <person name="Lugli G.A."/>
            <person name="Vera N.B."/>
            <person name="Ventura M."/>
        </authorList>
    </citation>
    <scope>NUCLEOTIDE SEQUENCE [LARGE SCALE GENOMIC DNA]</scope>
    <source>
        <strain evidence="2 3">DSM 109958</strain>
    </source>
</reference>
<sequence length="162" mass="16698">MTTSQQPSRQRDPIPYAARLASCALVGAVVAVTGTGAHRMGAAQNVPYGLALAFVLVAMGALLSRTLAGTVGAALHLIVSSVVVYLMSGYGPGGDIMMPTGGAALTTFFSLNATLIWMGGLLLVQLAVIMLPRGAVERLVPRRSVAAPSPSRRAKDPKEARA</sequence>
<feature type="transmembrane region" description="Helical" evidence="1">
    <location>
        <begin position="70"/>
        <end position="88"/>
    </location>
</feature>
<feature type="transmembrane region" description="Helical" evidence="1">
    <location>
        <begin position="16"/>
        <end position="34"/>
    </location>
</feature>
<evidence type="ECO:0000256" key="1">
    <source>
        <dbReference type="SAM" id="Phobius"/>
    </source>
</evidence>
<protein>
    <submittedName>
        <fullName evidence="2">Alcohol dehydrogenase, class IV</fullName>
    </submittedName>
</protein>
<accession>A0A7Y0F1U7</accession>
<keyword evidence="3" id="KW-1185">Reference proteome</keyword>
<feature type="transmembrane region" description="Helical" evidence="1">
    <location>
        <begin position="108"/>
        <end position="131"/>
    </location>
</feature>
<feature type="transmembrane region" description="Helical" evidence="1">
    <location>
        <begin position="46"/>
        <end position="63"/>
    </location>
</feature>
<comment type="caution">
    <text evidence="2">The sequence shown here is derived from an EMBL/GenBank/DDBJ whole genome shotgun (WGS) entry which is preliminary data.</text>
</comment>
<keyword evidence="1" id="KW-0472">Membrane</keyword>
<dbReference type="EMBL" id="JAAIIH010000005">
    <property type="protein sequence ID" value="NMN00416.1"/>
    <property type="molecule type" value="Genomic_DNA"/>
</dbReference>
<dbReference type="AlphaFoldDB" id="A0A7Y0F1U7"/>
<name>A0A7Y0F1U7_9BIFI</name>